<dbReference type="EMBL" id="CP158568">
    <property type="protein sequence ID" value="XBY44739.1"/>
    <property type="molecule type" value="Genomic_DNA"/>
</dbReference>
<protein>
    <submittedName>
        <fullName evidence="2">TniQ family protein</fullName>
    </submittedName>
</protein>
<dbReference type="KEGG" id="mflg:ABS361_22565"/>
<organism evidence="2">
    <name type="scientific">Methyloraptor flagellatus</name>
    <dbReference type="NCBI Taxonomy" id="3162530"/>
    <lineage>
        <taxon>Bacteria</taxon>
        <taxon>Pseudomonadati</taxon>
        <taxon>Pseudomonadota</taxon>
        <taxon>Alphaproteobacteria</taxon>
        <taxon>Hyphomicrobiales</taxon>
        <taxon>Ancalomicrobiaceae</taxon>
        <taxon>Methyloraptor</taxon>
    </lineage>
</organism>
<reference evidence="2" key="1">
    <citation type="submission" date="2024-06" db="EMBL/GenBank/DDBJ databases">
        <title>Methylostella associata gen. nov., sp. nov., a novel Ancalomicrobiaceae-affiliated facultatively methylotrophic bacteria that feed on methanotrophs of the genus Methylococcus.</title>
        <authorList>
            <person name="Saltykova V."/>
            <person name="Danilova O.V."/>
            <person name="Oshkin I.Y."/>
            <person name="Belova S.E."/>
            <person name="Pimenov N.V."/>
            <person name="Dedysh S.N."/>
        </authorList>
    </citation>
    <scope>NUCLEOTIDE SEQUENCE</scope>
    <source>
        <strain evidence="2">S20</strain>
    </source>
</reference>
<gene>
    <name evidence="2" type="ORF">ABS361_22565</name>
</gene>
<dbReference type="Pfam" id="PF06527">
    <property type="entry name" value="TniQ"/>
    <property type="match status" value="1"/>
</dbReference>
<dbReference type="RefSeq" id="WP_407049831.1">
    <property type="nucleotide sequence ID" value="NZ_CP158568.1"/>
</dbReference>
<evidence type="ECO:0000259" key="1">
    <source>
        <dbReference type="Pfam" id="PF06527"/>
    </source>
</evidence>
<proteinExistence type="predicted"/>
<name>A0AAU7XAG7_9HYPH</name>
<sequence length="521" mass="57639">MNELRLKPTLSGGETLQSFASRLAAINMRPTLYPFCKDLGIDLDAVMMGRDEGIAAICSLGGLSFRAFDRSLVRQDGKGKWIGAELVPDMKLRRGYARFCPLCAQRSLAESKFNFECSLPDHIDQWAPWIETCVEHNARYVEILIPDEAKLYTNYPVERAAIAFHNKEAVLAAIQAPQYQEATDFEKYIARRIRGDAERRELIHDLSLPGLADIAEAIGRVFFGKAPRPIEEADRMRYRDVGFGFISRDYDHFRKSMLARWPGENSFVLPNRFGGFPVWLMKVAQASNLHTQFVPHLARLIAETSAVGPEDLVMGQPVARRVWHSPISIGSALKVAPPTIWRVARGSGAINDGPQSRPLSEYLIEAAVGDEMIQAIRNATSEAEVAKSLETKPQTVRALVDVGVLSHLPGTGVPGVDALINRDEVAELLSELAAAAPVNRSSDDLPILTIVKRTRARVSDLIAAIVERRLPAERIETPVTFPNLRISVEAALAAIEGPGFVKSSRPSRSVSWRKSGYRLGR</sequence>
<dbReference type="AlphaFoldDB" id="A0AAU7XAG7"/>
<dbReference type="InterPro" id="IPR009492">
    <property type="entry name" value="TniQ"/>
</dbReference>
<feature type="domain" description="TniQ" evidence="1">
    <location>
        <begin position="7"/>
        <end position="138"/>
    </location>
</feature>
<accession>A0AAU7XAG7</accession>
<evidence type="ECO:0000313" key="2">
    <source>
        <dbReference type="EMBL" id="XBY44739.1"/>
    </source>
</evidence>